<dbReference type="PANTHER" id="PTHR34184:SF4">
    <property type="entry name" value="UPF0718 PROTEIN YCGR"/>
    <property type="match status" value="1"/>
</dbReference>
<dbReference type="Proteomes" id="UP000682713">
    <property type="component" value="Unassembled WGS sequence"/>
</dbReference>
<evidence type="ECO:0000256" key="3">
    <source>
        <dbReference type="ARBA" id="ARBA00022475"/>
    </source>
</evidence>
<dbReference type="RefSeq" id="WP_213109116.1">
    <property type="nucleotide sequence ID" value="NZ_JAGYPJ010000001.1"/>
</dbReference>
<dbReference type="EMBL" id="JAGYPJ010000001">
    <property type="protein sequence ID" value="MBS4198348.1"/>
    <property type="molecule type" value="Genomic_DNA"/>
</dbReference>
<evidence type="ECO:0000313" key="9">
    <source>
        <dbReference type="Proteomes" id="UP000682713"/>
    </source>
</evidence>
<dbReference type="GO" id="GO:0005886">
    <property type="term" value="C:plasma membrane"/>
    <property type="evidence" value="ECO:0007669"/>
    <property type="project" value="UniProtKB-SubCell"/>
</dbReference>
<evidence type="ECO:0000256" key="4">
    <source>
        <dbReference type="ARBA" id="ARBA00022692"/>
    </source>
</evidence>
<feature type="transmembrane region" description="Helical" evidence="7">
    <location>
        <begin position="152"/>
        <end position="175"/>
    </location>
</feature>
<organism evidence="8 9">
    <name type="scientific">Lederbergia citrisecunda</name>
    <dbReference type="NCBI Taxonomy" id="2833583"/>
    <lineage>
        <taxon>Bacteria</taxon>
        <taxon>Bacillati</taxon>
        <taxon>Bacillota</taxon>
        <taxon>Bacilli</taxon>
        <taxon>Bacillales</taxon>
        <taxon>Bacillaceae</taxon>
        <taxon>Lederbergia</taxon>
    </lineage>
</organism>
<feature type="transmembrane region" description="Helical" evidence="7">
    <location>
        <begin position="310"/>
        <end position="332"/>
    </location>
</feature>
<feature type="transmembrane region" description="Helical" evidence="7">
    <location>
        <begin position="269"/>
        <end position="290"/>
    </location>
</feature>
<feature type="transmembrane region" description="Helical" evidence="7">
    <location>
        <begin position="89"/>
        <end position="111"/>
    </location>
</feature>
<accession>A0A942YII1</accession>
<evidence type="ECO:0000256" key="5">
    <source>
        <dbReference type="ARBA" id="ARBA00022989"/>
    </source>
</evidence>
<protein>
    <submittedName>
        <fullName evidence="8">Permease</fullName>
    </submittedName>
</protein>
<keyword evidence="5 7" id="KW-1133">Transmembrane helix</keyword>
<keyword evidence="6 7" id="KW-0472">Membrane</keyword>
<evidence type="ECO:0000256" key="7">
    <source>
        <dbReference type="SAM" id="Phobius"/>
    </source>
</evidence>
<comment type="similarity">
    <text evidence="2">Belongs to the UPF0718 family.</text>
</comment>
<evidence type="ECO:0000256" key="1">
    <source>
        <dbReference type="ARBA" id="ARBA00004651"/>
    </source>
</evidence>
<keyword evidence="3" id="KW-1003">Cell membrane</keyword>
<evidence type="ECO:0000313" key="8">
    <source>
        <dbReference type="EMBL" id="MBS4198348.1"/>
    </source>
</evidence>
<dbReference type="PANTHER" id="PTHR34184">
    <property type="entry name" value="UPF0718 PROTEIN YCGR"/>
    <property type="match status" value="1"/>
</dbReference>
<gene>
    <name evidence="8" type="ORF">KHA93_01570</name>
</gene>
<comment type="caution">
    <text evidence="8">The sequence shown here is derived from an EMBL/GenBank/DDBJ whole genome shotgun (WGS) entry which is preliminary data.</text>
</comment>
<feature type="transmembrane region" description="Helical" evidence="7">
    <location>
        <begin position="42"/>
        <end position="69"/>
    </location>
</feature>
<reference evidence="8 9" key="1">
    <citation type="submission" date="2021-05" db="EMBL/GenBank/DDBJ databases">
        <title>Novel Bacillus species.</title>
        <authorList>
            <person name="Liu G."/>
        </authorList>
    </citation>
    <scope>NUCLEOTIDE SEQUENCE [LARGE SCALE GENOMIC DNA]</scope>
    <source>
        <strain evidence="8 9">FJAT-49732</strain>
    </source>
</reference>
<dbReference type="AlphaFoldDB" id="A0A942YII1"/>
<sequence length="334" mass="36944">MRGQGSVWLKEGTGLLLIGVLLFLFLFAEFTQIQDSIPKSLLNVNTIFLSIVLEALPFVLLGVFVSALIQTFVAEETVQKFIPKNPLVAIVPAAILSAIFPVCECAIIPVVRRLMKKGMPLHIGVIFIVGAPILNPIVFAATYYAFQTTPSIAYARMGLAFVLAIVIGGITYAFFRNRDQLKWTTEELLDRPVESSGQETNKLKSTFYHASDEFFDMGKYLIMGAMIASLFQTFFDRSVLISMGTSDTASPLIMMGFGFILSLCSEADAFVASSFAHTFSTGSLLAFLVFGPMLDLKNTIMMFAYFRAKFVIGFMVIVTVSVYAIILIYQYLFL</sequence>
<dbReference type="Pfam" id="PF03773">
    <property type="entry name" value="ArsP_1"/>
    <property type="match status" value="1"/>
</dbReference>
<dbReference type="InterPro" id="IPR052923">
    <property type="entry name" value="UPF0718"/>
</dbReference>
<feature type="transmembrane region" description="Helical" evidence="7">
    <location>
        <begin position="239"/>
        <end position="263"/>
    </location>
</feature>
<keyword evidence="4 7" id="KW-0812">Transmembrane</keyword>
<keyword evidence="9" id="KW-1185">Reference proteome</keyword>
<proteinExistence type="inferred from homology"/>
<evidence type="ECO:0000256" key="6">
    <source>
        <dbReference type="ARBA" id="ARBA00023136"/>
    </source>
</evidence>
<feature type="transmembrane region" description="Helical" evidence="7">
    <location>
        <begin position="123"/>
        <end position="146"/>
    </location>
</feature>
<dbReference type="InterPro" id="IPR005524">
    <property type="entry name" value="DUF318"/>
</dbReference>
<feature type="transmembrane region" description="Helical" evidence="7">
    <location>
        <begin position="12"/>
        <end position="30"/>
    </location>
</feature>
<name>A0A942YII1_9BACI</name>
<evidence type="ECO:0000256" key="2">
    <source>
        <dbReference type="ARBA" id="ARBA00006386"/>
    </source>
</evidence>
<comment type="subcellular location">
    <subcellularLocation>
        <location evidence="1">Cell membrane</location>
        <topology evidence="1">Multi-pass membrane protein</topology>
    </subcellularLocation>
</comment>